<keyword evidence="2" id="KW-1133">Transmembrane helix</keyword>
<dbReference type="EnsemblMetazoa" id="XM_022791855">
    <property type="protein sequence ID" value="XP_022647590"/>
    <property type="gene ID" value="LOC111244600"/>
</dbReference>
<name>A0A7M7J779_VARDE</name>
<dbReference type="AlphaFoldDB" id="A0A7M7J779"/>
<evidence type="ECO:0000313" key="4">
    <source>
        <dbReference type="Proteomes" id="UP000594260"/>
    </source>
</evidence>
<evidence type="ECO:0000256" key="1">
    <source>
        <dbReference type="SAM" id="MobiDB-lite"/>
    </source>
</evidence>
<dbReference type="InParanoid" id="A0A7M7J779"/>
<keyword evidence="2" id="KW-0472">Membrane</keyword>
<reference evidence="3" key="1">
    <citation type="submission" date="2021-01" db="UniProtKB">
        <authorList>
            <consortium name="EnsemblMetazoa"/>
        </authorList>
    </citation>
    <scope>IDENTIFICATION</scope>
</reference>
<accession>A0A7M7J779</accession>
<proteinExistence type="predicted"/>
<evidence type="ECO:0000256" key="2">
    <source>
        <dbReference type="SAM" id="Phobius"/>
    </source>
</evidence>
<dbReference type="Proteomes" id="UP000594260">
    <property type="component" value="Unplaced"/>
</dbReference>
<feature type="region of interest" description="Disordered" evidence="1">
    <location>
        <begin position="1"/>
        <end position="44"/>
    </location>
</feature>
<feature type="compositionally biased region" description="Polar residues" evidence="1">
    <location>
        <begin position="1"/>
        <end position="13"/>
    </location>
</feature>
<organism evidence="3 4">
    <name type="scientific">Varroa destructor</name>
    <name type="common">Honeybee mite</name>
    <dbReference type="NCBI Taxonomy" id="109461"/>
    <lineage>
        <taxon>Eukaryota</taxon>
        <taxon>Metazoa</taxon>
        <taxon>Ecdysozoa</taxon>
        <taxon>Arthropoda</taxon>
        <taxon>Chelicerata</taxon>
        <taxon>Arachnida</taxon>
        <taxon>Acari</taxon>
        <taxon>Parasitiformes</taxon>
        <taxon>Mesostigmata</taxon>
        <taxon>Gamasina</taxon>
        <taxon>Dermanyssoidea</taxon>
        <taxon>Varroidae</taxon>
        <taxon>Varroa</taxon>
    </lineage>
</organism>
<sequence length="138" mass="15223">MSSTTEQSNQSPGETHALTPSPPRDSGGRPSNDGLGSSEEDSDHEFEGYDLNRWIVLHAAILIPVIITVCFFVIDTILKQDQRKYIEGTMEKHLYNMVCMAPSFRESALCLRLGEILGGSPSKSIMMDHPSYNVPSGH</sequence>
<dbReference type="RefSeq" id="XP_022647590.1">
    <property type="nucleotide sequence ID" value="XM_022791855.1"/>
</dbReference>
<protein>
    <submittedName>
        <fullName evidence="3">Uncharacterized protein</fullName>
    </submittedName>
</protein>
<evidence type="ECO:0000313" key="3">
    <source>
        <dbReference type="EnsemblMetazoa" id="XP_022647590"/>
    </source>
</evidence>
<keyword evidence="2" id="KW-0812">Transmembrane</keyword>
<dbReference type="KEGG" id="vde:111244600"/>
<feature type="transmembrane region" description="Helical" evidence="2">
    <location>
        <begin position="54"/>
        <end position="74"/>
    </location>
</feature>
<keyword evidence="4" id="KW-1185">Reference proteome</keyword>
<dbReference type="GeneID" id="111244600"/>